<dbReference type="InterPro" id="IPR050796">
    <property type="entry name" value="SCF_F-box_component"/>
</dbReference>
<organism evidence="2 3">
    <name type="scientific">Riccia sorocarpa</name>
    <dbReference type="NCBI Taxonomy" id="122646"/>
    <lineage>
        <taxon>Eukaryota</taxon>
        <taxon>Viridiplantae</taxon>
        <taxon>Streptophyta</taxon>
        <taxon>Embryophyta</taxon>
        <taxon>Marchantiophyta</taxon>
        <taxon>Marchantiopsida</taxon>
        <taxon>Marchantiidae</taxon>
        <taxon>Marchantiales</taxon>
        <taxon>Ricciaceae</taxon>
        <taxon>Riccia</taxon>
    </lineage>
</organism>
<dbReference type="PANTHER" id="PTHR31672">
    <property type="entry name" value="BNACNNG10540D PROTEIN"/>
    <property type="match status" value="1"/>
</dbReference>
<dbReference type="Proteomes" id="UP001633002">
    <property type="component" value="Unassembled WGS sequence"/>
</dbReference>
<dbReference type="InterPro" id="IPR006527">
    <property type="entry name" value="F-box-assoc_dom_typ1"/>
</dbReference>
<feature type="domain" description="F-box" evidence="1">
    <location>
        <begin position="8"/>
        <end position="54"/>
    </location>
</feature>
<dbReference type="SMART" id="SM00256">
    <property type="entry name" value="FBOX"/>
    <property type="match status" value="1"/>
</dbReference>
<protein>
    <recommendedName>
        <fullName evidence="1">F-box domain-containing protein</fullName>
    </recommendedName>
</protein>
<dbReference type="Gene3D" id="1.20.1280.50">
    <property type="match status" value="1"/>
</dbReference>
<keyword evidence="3" id="KW-1185">Reference proteome</keyword>
<dbReference type="InterPro" id="IPR036047">
    <property type="entry name" value="F-box-like_dom_sf"/>
</dbReference>
<dbReference type="AlphaFoldDB" id="A0ABD3GBY8"/>
<dbReference type="Pfam" id="PF07734">
    <property type="entry name" value="FBA_1"/>
    <property type="match status" value="1"/>
</dbReference>
<evidence type="ECO:0000313" key="3">
    <source>
        <dbReference type="Proteomes" id="UP001633002"/>
    </source>
</evidence>
<name>A0ABD3GBY8_9MARC</name>
<gene>
    <name evidence="2" type="ORF">R1sor_026631</name>
</gene>
<comment type="caution">
    <text evidence="2">The sequence shown here is derived from an EMBL/GenBank/DDBJ whole genome shotgun (WGS) entry which is preliminary data.</text>
</comment>
<reference evidence="2 3" key="1">
    <citation type="submission" date="2024-09" db="EMBL/GenBank/DDBJ databases">
        <title>Chromosome-scale assembly of Riccia sorocarpa.</title>
        <authorList>
            <person name="Paukszto L."/>
        </authorList>
    </citation>
    <scope>NUCLEOTIDE SEQUENCE [LARGE SCALE GENOMIC DNA]</scope>
    <source>
        <strain evidence="2">LP-2024</strain>
        <tissue evidence="2">Aerial parts of the thallus</tissue>
    </source>
</reference>
<dbReference type="EMBL" id="JBJQOH010000008">
    <property type="protein sequence ID" value="KAL3676683.1"/>
    <property type="molecule type" value="Genomic_DNA"/>
</dbReference>
<dbReference type="PANTHER" id="PTHR31672:SF2">
    <property type="entry name" value="F-BOX DOMAIN-CONTAINING PROTEIN"/>
    <property type="match status" value="1"/>
</dbReference>
<dbReference type="CDD" id="cd22157">
    <property type="entry name" value="F-box_AtFBW1-like"/>
    <property type="match status" value="1"/>
</dbReference>
<accession>A0ABD3GBY8</accession>
<proteinExistence type="predicted"/>
<dbReference type="SUPFAM" id="SSF81383">
    <property type="entry name" value="F-box domain"/>
    <property type="match status" value="1"/>
</dbReference>
<evidence type="ECO:0000313" key="2">
    <source>
        <dbReference type="EMBL" id="KAL3676683.1"/>
    </source>
</evidence>
<dbReference type="PROSITE" id="PS50181">
    <property type="entry name" value="FBOX"/>
    <property type="match status" value="1"/>
</dbReference>
<sequence length="409" mass="46614">MEGTDMDSTLWRNLPPDVLEKILAKLPVPSLMSFSRVCKRWENLIQSPGFARRCDSVKPIVFCHYPGNSKASGVLAKNKKARSFLAFPCTKTNTWEKHILEFASEPVTLIAADQGLMCFRPEGKHSTLLIYNPLTRQFRRVRVPGKSREGTDPEMLVGLSVNPDTGSYKLVVGFIELNIQEGEDEEEESRGTHIYDSQSSLWTSSYVYPSFPFPEDEFGDWDDSTQWYPHVSVHCGGNFYWIIEEKYDAIGTHFFRFLVKYDTKLNIWIVSKPDLPYEPYVREEDFPGCLPKSLPYARFVKPLNLRSYHGGSELPQWNFHLAADMGTLCVTLFDSLIGKDSYSGEFSFVIPEVKVIDSELVRKLVDHADATAPYLPTKAIAQNGTWYVNLPPYSIPKLQTFVATFRAFP</sequence>
<dbReference type="Pfam" id="PF00646">
    <property type="entry name" value="F-box"/>
    <property type="match status" value="1"/>
</dbReference>
<dbReference type="InterPro" id="IPR001810">
    <property type="entry name" value="F-box_dom"/>
</dbReference>
<evidence type="ECO:0000259" key="1">
    <source>
        <dbReference type="PROSITE" id="PS50181"/>
    </source>
</evidence>